<organism evidence="1">
    <name type="scientific">marine sediment metagenome</name>
    <dbReference type="NCBI Taxonomy" id="412755"/>
    <lineage>
        <taxon>unclassified sequences</taxon>
        <taxon>metagenomes</taxon>
        <taxon>ecological metagenomes</taxon>
    </lineage>
</organism>
<sequence>MTDEIEVDAITDEGQVARTPVSASPDVADPLRSLRLGKWLTRLFVYPGVTALVPLDHFLTGLTWEQAISVHLGGYVIATIAIELAFGQAFKLKHARLSGDRCPPFGRGGHV</sequence>
<gene>
    <name evidence="1" type="ORF">LCGC14_2012060</name>
</gene>
<comment type="caution">
    <text evidence="1">The sequence shown here is derived from an EMBL/GenBank/DDBJ whole genome shotgun (WGS) entry which is preliminary data.</text>
</comment>
<proteinExistence type="predicted"/>
<name>A0A0F9F060_9ZZZZ</name>
<evidence type="ECO:0000313" key="1">
    <source>
        <dbReference type="EMBL" id="KKL79714.1"/>
    </source>
</evidence>
<accession>A0A0F9F060</accession>
<reference evidence="1" key="1">
    <citation type="journal article" date="2015" name="Nature">
        <title>Complex archaea that bridge the gap between prokaryotes and eukaryotes.</title>
        <authorList>
            <person name="Spang A."/>
            <person name="Saw J.H."/>
            <person name="Jorgensen S.L."/>
            <person name="Zaremba-Niedzwiedzka K."/>
            <person name="Martijn J."/>
            <person name="Lind A.E."/>
            <person name="van Eijk R."/>
            <person name="Schleper C."/>
            <person name="Guy L."/>
            <person name="Ettema T.J."/>
        </authorList>
    </citation>
    <scope>NUCLEOTIDE SEQUENCE</scope>
</reference>
<protein>
    <submittedName>
        <fullName evidence="1">Uncharacterized protein</fullName>
    </submittedName>
</protein>
<dbReference type="EMBL" id="LAZR01023084">
    <property type="protein sequence ID" value="KKL79714.1"/>
    <property type="molecule type" value="Genomic_DNA"/>
</dbReference>
<dbReference type="AlphaFoldDB" id="A0A0F9F060"/>